<dbReference type="Gene3D" id="3.90.640.10">
    <property type="entry name" value="Actin, Chain A, domain 4"/>
    <property type="match status" value="1"/>
</dbReference>
<accession>A0A6T8TRP5</accession>
<dbReference type="EMBL" id="HBFQ01010217">
    <property type="protein sequence ID" value="CAD8832805.1"/>
    <property type="molecule type" value="Transcribed_RNA"/>
</dbReference>
<dbReference type="EMBL" id="HBFQ01010218">
    <property type="protein sequence ID" value="CAD8832806.1"/>
    <property type="molecule type" value="Transcribed_RNA"/>
</dbReference>
<reference evidence="3" key="1">
    <citation type="submission" date="2021-01" db="EMBL/GenBank/DDBJ databases">
        <authorList>
            <person name="Corre E."/>
            <person name="Pelletier E."/>
            <person name="Niang G."/>
            <person name="Scheremetjew M."/>
            <person name="Finn R."/>
            <person name="Kale V."/>
            <person name="Holt S."/>
            <person name="Cochrane G."/>
            <person name="Meng A."/>
            <person name="Brown T."/>
            <person name="Cohen L."/>
        </authorList>
    </citation>
    <scope>NUCLEOTIDE SEQUENCE</scope>
</reference>
<dbReference type="InterPro" id="IPR004000">
    <property type="entry name" value="Actin"/>
</dbReference>
<gene>
    <name evidence="2" type="ORF">NSCI0253_LOCUS7153</name>
    <name evidence="3" type="ORF">NSCI0253_LOCUS7154</name>
</gene>
<dbReference type="AlphaFoldDB" id="A0A6T8TRP5"/>
<sequence>MKCDVYIRKDFVLHVVLSGGTTRFQGIGEHMTNAPTNLAPSTMRPRLLRFGIDCRTFLVYELPDENIINGCAKRFRCAEVLLQPSLTSQYDVDIRKALYANVAMSSGTTMF</sequence>
<evidence type="ECO:0000256" key="1">
    <source>
        <dbReference type="ARBA" id="ARBA00049360"/>
    </source>
</evidence>
<evidence type="ECO:0000313" key="3">
    <source>
        <dbReference type="EMBL" id="CAD8832806.1"/>
    </source>
</evidence>
<comment type="catalytic activity">
    <reaction evidence="1">
        <text>ATP + H2O = ADP + phosphate + H(+)</text>
        <dbReference type="Rhea" id="RHEA:13065"/>
        <dbReference type="ChEBI" id="CHEBI:15377"/>
        <dbReference type="ChEBI" id="CHEBI:15378"/>
        <dbReference type="ChEBI" id="CHEBI:30616"/>
        <dbReference type="ChEBI" id="CHEBI:43474"/>
        <dbReference type="ChEBI" id="CHEBI:456216"/>
    </reaction>
</comment>
<organism evidence="3">
    <name type="scientific">Noctiluca scintillans</name>
    <name type="common">Sea sparkle</name>
    <name type="synonym">Red tide dinoflagellate</name>
    <dbReference type="NCBI Taxonomy" id="2966"/>
    <lineage>
        <taxon>Eukaryota</taxon>
        <taxon>Sar</taxon>
        <taxon>Alveolata</taxon>
        <taxon>Dinophyceae</taxon>
        <taxon>Noctilucales</taxon>
        <taxon>Noctilucaceae</taxon>
        <taxon>Noctiluca</taxon>
    </lineage>
</organism>
<dbReference type="Gene3D" id="3.30.420.40">
    <property type="match status" value="2"/>
</dbReference>
<dbReference type="InterPro" id="IPR043129">
    <property type="entry name" value="ATPase_NBD"/>
</dbReference>
<protein>
    <submittedName>
        <fullName evidence="3">Uncharacterized protein</fullName>
    </submittedName>
</protein>
<dbReference type="SUPFAM" id="SSF53067">
    <property type="entry name" value="Actin-like ATPase domain"/>
    <property type="match status" value="2"/>
</dbReference>
<evidence type="ECO:0000313" key="2">
    <source>
        <dbReference type="EMBL" id="CAD8832805.1"/>
    </source>
</evidence>
<dbReference type="PANTHER" id="PTHR11937">
    <property type="entry name" value="ACTIN"/>
    <property type="match status" value="1"/>
</dbReference>
<proteinExistence type="predicted"/>
<name>A0A6T8TRP5_NOCSC</name>